<reference evidence="1" key="1">
    <citation type="submission" date="2021-02" db="EMBL/GenBank/DDBJ databases">
        <authorList>
            <person name="Nowell W R."/>
        </authorList>
    </citation>
    <scope>NUCLEOTIDE SEQUENCE</scope>
</reference>
<protein>
    <submittedName>
        <fullName evidence="1">Uncharacterized protein</fullName>
    </submittedName>
</protein>
<name>A0A814NDJ9_9BILA</name>
<dbReference type="EMBL" id="CAJNOO010001070">
    <property type="protein sequence ID" value="CAF1090170.1"/>
    <property type="molecule type" value="Genomic_DNA"/>
</dbReference>
<comment type="caution">
    <text evidence="1">The sequence shown here is derived from an EMBL/GenBank/DDBJ whole genome shotgun (WGS) entry which is preliminary data.</text>
</comment>
<evidence type="ECO:0000313" key="1">
    <source>
        <dbReference type="EMBL" id="CAF1090170.1"/>
    </source>
</evidence>
<sequence length="377" mass="44025">MPEIGLCTDITCDNEIKELYECHCCFRPVCLNHLIQHVEITKENKRRLDSLRNELNTVITTLKLIIEQKLFTIGREQKLIEQGKKFLDMSDNSIDEIQNIFEQINQAIVLNRSEIHVKDEVSFSETRKCSCICKCNTENINSNDQSSCGSTRSKSKSLICLDSAIDTDVVEEFGMSENDRCSTYIDHISIDITSFDETTKSIKDQDINEEQNKKKRGEYRNLYDRCPLTFDGAYGLTKAKYSIKFCEHGKNRRIGLYHHFMKKHKLKEIYARRLARAVANNQDPMITKLFDENEDVIDHFYKLPCPFRDGHTQLPGYNQKNILNVPCRFHAIPLNTLKYHLRHYHHVSNRISQELIDCFKEIQMKNDVILSELDQSE</sequence>
<dbReference type="Proteomes" id="UP000663882">
    <property type="component" value="Unassembled WGS sequence"/>
</dbReference>
<proteinExistence type="predicted"/>
<gene>
    <name evidence="1" type="ORF">RFH988_LOCUS18757</name>
</gene>
<organism evidence="1 2">
    <name type="scientific">Rotaria sordida</name>
    <dbReference type="NCBI Taxonomy" id="392033"/>
    <lineage>
        <taxon>Eukaryota</taxon>
        <taxon>Metazoa</taxon>
        <taxon>Spiralia</taxon>
        <taxon>Gnathifera</taxon>
        <taxon>Rotifera</taxon>
        <taxon>Eurotatoria</taxon>
        <taxon>Bdelloidea</taxon>
        <taxon>Philodinida</taxon>
        <taxon>Philodinidae</taxon>
        <taxon>Rotaria</taxon>
    </lineage>
</organism>
<dbReference type="AlphaFoldDB" id="A0A814NDJ9"/>
<evidence type="ECO:0000313" key="2">
    <source>
        <dbReference type="Proteomes" id="UP000663882"/>
    </source>
</evidence>
<dbReference type="OrthoDB" id="10031879at2759"/>
<accession>A0A814NDJ9</accession>